<comment type="caution">
    <text evidence="2">The sequence shown here is derived from an EMBL/GenBank/DDBJ whole genome shotgun (WGS) entry which is preliminary data.</text>
</comment>
<dbReference type="AlphaFoldDB" id="A0A0R2CPB4"/>
<accession>A0A0R2CPB4</accession>
<dbReference type="Proteomes" id="UP000051638">
    <property type="component" value="Unassembled WGS sequence"/>
</dbReference>
<organism evidence="2 3">
    <name type="scientific">Loigolactobacillus rennini DSM 20253</name>
    <dbReference type="NCBI Taxonomy" id="1423796"/>
    <lineage>
        <taxon>Bacteria</taxon>
        <taxon>Bacillati</taxon>
        <taxon>Bacillota</taxon>
        <taxon>Bacilli</taxon>
        <taxon>Lactobacillales</taxon>
        <taxon>Lactobacillaceae</taxon>
        <taxon>Loigolactobacillus</taxon>
    </lineage>
</organism>
<feature type="coiled-coil region" evidence="1">
    <location>
        <begin position="77"/>
        <end position="111"/>
    </location>
</feature>
<dbReference type="PATRIC" id="fig|1423796.3.peg.976"/>
<dbReference type="STRING" id="1423796.FC24_GL000954"/>
<reference evidence="2 3" key="1">
    <citation type="journal article" date="2015" name="Genome Announc.">
        <title>Expanding the biotechnology potential of lactobacilli through comparative genomics of 213 strains and associated genera.</title>
        <authorList>
            <person name="Sun Z."/>
            <person name="Harris H.M."/>
            <person name="McCann A."/>
            <person name="Guo C."/>
            <person name="Argimon S."/>
            <person name="Zhang W."/>
            <person name="Yang X."/>
            <person name="Jeffery I.B."/>
            <person name="Cooney J.C."/>
            <person name="Kagawa T.F."/>
            <person name="Liu W."/>
            <person name="Song Y."/>
            <person name="Salvetti E."/>
            <person name="Wrobel A."/>
            <person name="Rasinkangas P."/>
            <person name="Parkhill J."/>
            <person name="Rea M.C."/>
            <person name="O'Sullivan O."/>
            <person name="Ritari J."/>
            <person name="Douillard F.P."/>
            <person name="Paul Ross R."/>
            <person name="Yang R."/>
            <person name="Briner A.E."/>
            <person name="Felis G.E."/>
            <person name="de Vos W.M."/>
            <person name="Barrangou R."/>
            <person name="Klaenhammer T.R."/>
            <person name="Caufield P.W."/>
            <person name="Cui Y."/>
            <person name="Zhang H."/>
            <person name="O'Toole P.W."/>
        </authorList>
    </citation>
    <scope>NUCLEOTIDE SEQUENCE [LARGE SCALE GENOMIC DNA]</scope>
    <source>
        <strain evidence="2 3">DSM 20253</strain>
    </source>
</reference>
<gene>
    <name evidence="2" type="ORF">FC24_GL000954</name>
</gene>
<protein>
    <recommendedName>
        <fullName evidence="4">Bacteriophage SP-beta YorD domain-containing protein</fullName>
    </recommendedName>
</protein>
<sequence>MAYKLIYFYDNNKQFDHSELVDAATTVPANATDIRPTDGLYEPRTFNGKWVGVTREEWLKNQPAPEPEEPTDQEQAMAELTKQLAQTKQTATDAQNALAELTKQVAQLKGADK</sequence>
<evidence type="ECO:0000313" key="2">
    <source>
        <dbReference type="EMBL" id="KRM92786.1"/>
    </source>
</evidence>
<dbReference type="RefSeq" id="WP_202813628.1">
    <property type="nucleotide sequence ID" value="NZ_AYYI01000106.1"/>
</dbReference>
<evidence type="ECO:0000313" key="3">
    <source>
        <dbReference type="Proteomes" id="UP000051638"/>
    </source>
</evidence>
<dbReference type="EMBL" id="AYYI01000106">
    <property type="protein sequence ID" value="KRM92786.1"/>
    <property type="molecule type" value="Genomic_DNA"/>
</dbReference>
<keyword evidence="1" id="KW-0175">Coiled coil</keyword>
<evidence type="ECO:0008006" key="4">
    <source>
        <dbReference type="Google" id="ProtNLM"/>
    </source>
</evidence>
<name>A0A0R2CPB4_9LACO</name>
<evidence type="ECO:0000256" key="1">
    <source>
        <dbReference type="SAM" id="Coils"/>
    </source>
</evidence>
<proteinExistence type="predicted"/>
<keyword evidence="3" id="KW-1185">Reference proteome</keyword>